<proteinExistence type="inferred from homology"/>
<keyword evidence="2" id="KW-0442">Lipid degradation</keyword>
<keyword evidence="2" id="KW-0378">Hydrolase</keyword>
<evidence type="ECO:0000313" key="6">
    <source>
        <dbReference type="Proteomes" id="UP000811609"/>
    </source>
</evidence>
<dbReference type="InterPro" id="IPR006693">
    <property type="entry name" value="AB_hydrolase_lipase"/>
</dbReference>
<protein>
    <recommendedName>
        <fullName evidence="2">Lipase</fullName>
    </recommendedName>
</protein>
<dbReference type="EMBL" id="CM031812">
    <property type="protein sequence ID" value="KAG6656633.1"/>
    <property type="molecule type" value="Genomic_DNA"/>
</dbReference>
<comment type="caution">
    <text evidence="4">The sequence shown here is derived from an EMBL/GenBank/DDBJ whole genome shotgun (WGS) entry which is preliminary data.</text>
</comment>
<keyword evidence="6" id="KW-1185">Reference proteome</keyword>
<keyword evidence="2" id="KW-0443">Lipid metabolism</keyword>
<reference evidence="5" key="2">
    <citation type="submission" date="2021-01" db="EMBL/GenBank/DDBJ databases">
        <authorList>
            <person name="Lovell J.T."/>
            <person name="Bentley N."/>
            <person name="Bhattarai G."/>
            <person name="Jenkins J.W."/>
            <person name="Sreedasyam A."/>
            <person name="Alarcon Y."/>
            <person name="Bock C."/>
            <person name="Boston L."/>
            <person name="Carlson J."/>
            <person name="Cervantes K."/>
            <person name="Clermont K."/>
            <person name="Krom N."/>
            <person name="Kubenka K."/>
            <person name="Mamidi S."/>
            <person name="Mattison C."/>
            <person name="Monteros M."/>
            <person name="Pisani C."/>
            <person name="Plott C."/>
            <person name="Rajasekar S."/>
            <person name="Rhein H.S."/>
            <person name="Rohla C."/>
            <person name="Song M."/>
            <person name="Hilaire R.S."/>
            <person name="Shu S."/>
            <person name="Wells L."/>
            <person name="Wang X."/>
            <person name="Webber J."/>
            <person name="Heerema R.J."/>
            <person name="Klein P."/>
            <person name="Conner P."/>
            <person name="Grauke L."/>
            <person name="Grimwood J."/>
            <person name="Schmutz J."/>
            <person name="Randall J.J."/>
        </authorList>
    </citation>
    <scope>NUCLEOTIDE SEQUENCE</scope>
    <source>
        <tissue evidence="5">Leaf</tissue>
    </source>
</reference>
<comment type="similarity">
    <text evidence="1 2">Belongs to the AB hydrolase superfamily. Lipase family.</text>
</comment>
<evidence type="ECO:0000259" key="3">
    <source>
        <dbReference type="Pfam" id="PF04083"/>
    </source>
</evidence>
<evidence type="ECO:0000256" key="1">
    <source>
        <dbReference type="ARBA" id="ARBA00010701"/>
    </source>
</evidence>
<organism evidence="4 6">
    <name type="scientific">Carya illinoinensis</name>
    <name type="common">Pecan</name>
    <dbReference type="NCBI Taxonomy" id="32201"/>
    <lineage>
        <taxon>Eukaryota</taxon>
        <taxon>Viridiplantae</taxon>
        <taxon>Streptophyta</taxon>
        <taxon>Embryophyta</taxon>
        <taxon>Tracheophyta</taxon>
        <taxon>Spermatophyta</taxon>
        <taxon>Magnoliopsida</taxon>
        <taxon>eudicotyledons</taxon>
        <taxon>Gunneridae</taxon>
        <taxon>Pentapetalae</taxon>
        <taxon>rosids</taxon>
        <taxon>fabids</taxon>
        <taxon>Fagales</taxon>
        <taxon>Juglandaceae</taxon>
        <taxon>Carya</taxon>
    </lineage>
</organism>
<evidence type="ECO:0000313" key="5">
    <source>
        <dbReference type="EMBL" id="KAG6716199.1"/>
    </source>
</evidence>
<dbReference type="Proteomes" id="UP000811609">
    <property type="component" value="Chromosome 4"/>
</dbReference>
<name>A0A8T1QR22_CARIL</name>
<dbReference type="Pfam" id="PF04083">
    <property type="entry name" value="Abhydro_lipase"/>
    <property type="match status" value="1"/>
</dbReference>
<sequence length="419" mass="46668">MAVVRGFLGFATACRDFCVLVVLVLVVHPHRANGIRRALTAPSKDVKPSVAGVCAASVIVHGYKCQEFKVTTKDGYILSLQRIPEGRVVQKDGNKRQPVLLQHGLFMDGMSWFLNSPEQNLPMILADNGFDVWISNTRGTRFSRKHTSLNSSTTDFWNWTWDELASFDMPAVIDFVCGQTGQKINYVGHSQGTLIALVSFSEGKLVKQMKSVALLSPVAYMSNMNTALGRVAAKTFVGEMGTMYGDAEFNPKMVEVGDFIKSLCTYSGVDCYDILSDFTGKNCCLNSSSFDLFLANEGQSTSTKNMIHFAQTFRDGTLAKYDYAWPLYNEMHYGQVTPPIYNLSNIPHDLPLFLSYGGQDALSDVQDVKLLLGNLKVHDVDKLSVQFIKEYAHLDFIMGLNAKDKVYNQVVTFFKHQNS</sequence>
<dbReference type="GO" id="GO:0006629">
    <property type="term" value="P:lipid metabolic process"/>
    <property type="evidence" value="ECO:0007669"/>
    <property type="project" value="InterPro"/>
</dbReference>
<dbReference type="FunFam" id="3.40.50.1820:FF:000126">
    <property type="entry name" value="Lipase"/>
    <property type="match status" value="1"/>
</dbReference>
<reference evidence="4" key="1">
    <citation type="submission" date="2020-12" db="EMBL/GenBank/DDBJ databases">
        <title>WGS assembly of Carya illinoinensis cv. Pawnee.</title>
        <authorList>
            <person name="Platts A."/>
            <person name="Shu S."/>
            <person name="Wright S."/>
            <person name="Barry K."/>
            <person name="Edger P."/>
            <person name="Pires J.C."/>
            <person name="Schmutz J."/>
        </authorList>
    </citation>
    <scope>NUCLEOTIDE SEQUENCE</scope>
    <source>
        <tissue evidence="4">Leaf</tissue>
    </source>
</reference>
<evidence type="ECO:0000313" key="4">
    <source>
        <dbReference type="EMBL" id="KAG6656633.1"/>
    </source>
</evidence>
<dbReference type="PIRSF" id="PIRSF000862">
    <property type="entry name" value="Steryl_ester_lip"/>
    <property type="match status" value="1"/>
</dbReference>
<dbReference type="InterPro" id="IPR025483">
    <property type="entry name" value="Lipase_euk"/>
</dbReference>
<feature type="domain" description="Partial AB-hydrolase lipase" evidence="3">
    <location>
        <begin position="60"/>
        <end position="115"/>
    </location>
</feature>
<dbReference type="PANTHER" id="PTHR11005">
    <property type="entry name" value="LYSOSOMAL ACID LIPASE-RELATED"/>
    <property type="match status" value="1"/>
</dbReference>
<accession>A0A8T1QR22</accession>
<evidence type="ECO:0000256" key="2">
    <source>
        <dbReference type="PIRNR" id="PIRNR000862"/>
    </source>
</evidence>
<dbReference type="EMBL" id="CM031828">
    <property type="protein sequence ID" value="KAG6716199.1"/>
    <property type="molecule type" value="Genomic_DNA"/>
</dbReference>
<gene>
    <name evidence="4" type="ORF">CIPAW_04G035600</name>
    <name evidence="5" type="ORF">I3842_04G035600</name>
</gene>
<dbReference type="AlphaFoldDB" id="A0A8T1QR22"/>
<dbReference type="Proteomes" id="UP000811246">
    <property type="component" value="Chromosome 4"/>
</dbReference>